<proteinExistence type="predicted"/>
<feature type="compositionally biased region" description="Basic and acidic residues" evidence="1">
    <location>
        <begin position="321"/>
        <end position="342"/>
    </location>
</feature>
<feature type="compositionally biased region" description="Polar residues" evidence="1">
    <location>
        <begin position="259"/>
        <end position="271"/>
    </location>
</feature>
<dbReference type="Proteomes" id="UP000683000">
    <property type="component" value="Unassembled WGS sequence"/>
</dbReference>
<evidence type="ECO:0000313" key="2">
    <source>
        <dbReference type="EMBL" id="KAG6372501.1"/>
    </source>
</evidence>
<dbReference type="AlphaFoldDB" id="A0A8I3A6Y3"/>
<evidence type="ECO:0000256" key="1">
    <source>
        <dbReference type="SAM" id="MobiDB-lite"/>
    </source>
</evidence>
<evidence type="ECO:0000313" key="3">
    <source>
        <dbReference type="Proteomes" id="UP000683000"/>
    </source>
</evidence>
<dbReference type="OrthoDB" id="3263163at2759"/>
<organism evidence="2 3">
    <name type="scientific">Boletus reticuloceps</name>
    <dbReference type="NCBI Taxonomy" id="495285"/>
    <lineage>
        <taxon>Eukaryota</taxon>
        <taxon>Fungi</taxon>
        <taxon>Dikarya</taxon>
        <taxon>Basidiomycota</taxon>
        <taxon>Agaricomycotina</taxon>
        <taxon>Agaricomycetes</taxon>
        <taxon>Agaricomycetidae</taxon>
        <taxon>Boletales</taxon>
        <taxon>Boletineae</taxon>
        <taxon>Boletaceae</taxon>
        <taxon>Boletoideae</taxon>
        <taxon>Boletus</taxon>
    </lineage>
</organism>
<reference evidence="2" key="1">
    <citation type="submission" date="2021-03" db="EMBL/GenBank/DDBJ databases">
        <title>Evolutionary innovations through gain and loss of genes in the ectomycorrhizal Boletales.</title>
        <authorList>
            <person name="Wu G."/>
            <person name="Miyauchi S."/>
            <person name="Morin E."/>
            <person name="Yang Z.-L."/>
            <person name="Xu J."/>
            <person name="Martin F.M."/>
        </authorList>
    </citation>
    <scope>NUCLEOTIDE SEQUENCE</scope>
    <source>
        <strain evidence="2">BR01</strain>
    </source>
</reference>
<feature type="compositionally biased region" description="Low complexity" evidence="1">
    <location>
        <begin position="362"/>
        <end position="384"/>
    </location>
</feature>
<feature type="compositionally biased region" description="Polar residues" evidence="1">
    <location>
        <begin position="620"/>
        <end position="632"/>
    </location>
</feature>
<feature type="region of interest" description="Disordered" evidence="1">
    <location>
        <begin position="610"/>
        <end position="632"/>
    </location>
</feature>
<dbReference type="EMBL" id="JAGFBS010000027">
    <property type="protein sequence ID" value="KAG6372501.1"/>
    <property type="molecule type" value="Genomic_DNA"/>
</dbReference>
<comment type="caution">
    <text evidence="2">The sequence shown here is derived from an EMBL/GenBank/DDBJ whole genome shotgun (WGS) entry which is preliminary data.</text>
</comment>
<gene>
    <name evidence="2" type="ORF">JVT61DRAFT_7607</name>
</gene>
<accession>A0A8I3A6Y3</accession>
<protein>
    <submittedName>
        <fullName evidence="2">Uncharacterized protein</fullName>
    </submittedName>
</protein>
<feature type="region of interest" description="Disordered" evidence="1">
    <location>
        <begin position="242"/>
        <end position="388"/>
    </location>
</feature>
<sequence>MQTNVFVSPPNTKALITLILIENSQAMFSSWNDLRQHYLPTLLGSMRIANPVVPIPVLWLTTAPVGDDATSLHSAPPRQYNQLPDLKFSFSPDNRITSRIVTRATELMLEAATQFQGGPINFHLFIVTASVPIHGTWGVSPTMPTQIGQSEWRLLGQRIAQLNIHCHMILPASQDMFSMNELFTTSLELQGHTRVSSWFPTNPDYTFLLSGDPSALDPPTIESVEQQPLFPVVRPPVLRHQSFPQDVQSTPPPPPAPAQNGSTPSLVSSLQKVHGLSRKKLYGTQPPRQPFVREEPVRTKYKSSPTPLSIPVGSQQFPIPDEPRAVSKTKVERGRRADRPQHIGDLSNSTSPGRRSPWNCVSSSDIGSSPSSPTASHHTTSPTIPLYPAGYPTSTPPVTAASFSSNVVAPVPIPETSPLLDPSGSYFSISPSFQSPPLSVTSQGPAWTPMSMPTSTVVPMAKPAGMPCAVRRHSQELPRGSHMQSLTAMSSKYRLDCASPDPRPIPKNTQKVKDAGDVPFIFSPELVAATTAKLKAALQSTPTSSTMAMNQFPVFTSGTGLNYGATTEDAYDALSQLSPRPFGYDAVQDTTLAMTAMLTNGHGHMSRVVDGEPHPRRFVGNTSSSSLQGWAG</sequence>
<keyword evidence="3" id="KW-1185">Reference proteome</keyword>
<feature type="compositionally biased region" description="Polar residues" evidence="1">
    <location>
        <begin position="302"/>
        <end position="317"/>
    </location>
</feature>
<name>A0A8I3A6Y3_9AGAM</name>